<gene>
    <name evidence="2" type="ORF">C8A03DRAFT_15199</name>
</gene>
<feature type="compositionally biased region" description="Polar residues" evidence="1">
    <location>
        <begin position="314"/>
        <end position="327"/>
    </location>
</feature>
<dbReference type="InterPro" id="IPR011333">
    <property type="entry name" value="SKP1/BTB/POZ_sf"/>
</dbReference>
<reference evidence="2" key="2">
    <citation type="submission" date="2023-05" db="EMBL/GenBank/DDBJ databases">
        <authorList>
            <consortium name="Lawrence Berkeley National Laboratory"/>
            <person name="Steindorff A."/>
            <person name="Hensen N."/>
            <person name="Bonometti L."/>
            <person name="Westerberg I."/>
            <person name="Brannstrom I.O."/>
            <person name="Guillou S."/>
            <person name="Cros-Aarteil S."/>
            <person name="Calhoun S."/>
            <person name="Haridas S."/>
            <person name="Kuo A."/>
            <person name="Mondo S."/>
            <person name="Pangilinan J."/>
            <person name="Riley R."/>
            <person name="Labutti K."/>
            <person name="Andreopoulos B."/>
            <person name="Lipzen A."/>
            <person name="Chen C."/>
            <person name="Yanf M."/>
            <person name="Daum C."/>
            <person name="Ng V."/>
            <person name="Clum A."/>
            <person name="Ohm R."/>
            <person name="Martin F."/>
            <person name="Silar P."/>
            <person name="Natvig D."/>
            <person name="Lalanne C."/>
            <person name="Gautier V."/>
            <person name="Ament-Velasquez S.L."/>
            <person name="Kruys A."/>
            <person name="Hutchinson M.I."/>
            <person name="Powell A.J."/>
            <person name="Barry K."/>
            <person name="Miller A.N."/>
            <person name="Grigoriev I.V."/>
            <person name="Debuchy R."/>
            <person name="Gladieux P."/>
            <person name="Thoren M.H."/>
            <person name="Johannesson H."/>
        </authorList>
    </citation>
    <scope>NUCLEOTIDE SEQUENCE</scope>
    <source>
        <strain evidence="2">CBS 532.94</strain>
    </source>
</reference>
<feature type="compositionally biased region" description="Pro residues" evidence="1">
    <location>
        <begin position="211"/>
        <end position="229"/>
    </location>
</feature>
<evidence type="ECO:0000313" key="2">
    <source>
        <dbReference type="EMBL" id="KAK4238309.1"/>
    </source>
</evidence>
<evidence type="ECO:0000256" key="1">
    <source>
        <dbReference type="SAM" id="MobiDB-lite"/>
    </source>
</evidence>
<dbReference type="Proteomes" id="UP001303760">
    <property type="component" value="Unassembled WGS sequence"/>
</dbReference>
<dbReference type="AlphaFoldDB" id="A0AAN7HFI3"/>
<accession>A0AAN7HFI3</accession>
<dbReference type="PANTHER" id="PTHR37538:SF1">
    <property type="entry name" value="BTB DOMAIN-CONTAINING PROTEIN"/>
    <property type="match status" value="1"/>
</dbReference>
<proteinExistence type="predicted"/>
<organism evidence="2 3">
    <name type="scientific">Achaetomium macrosporum</name>
    <dbReference type="NCBI Taxonomy" id="79813"/>
    <lineage>
        <taxon>Eukaryota</taxon>
        <taxon>Fungi</taxon>
        <taxon>Dikarya</taxon>
        <taxon>Ascomycota</taxon>
        <taxon>Pezizomycotina</taxon>
        <taxon>Sordariomycetes</taxon>
        <taxon>Sordariomycetidae</taxon>
        <taxon>Sordariales</taxon>
        <taxon>Chaetomiaceae</taxon>
        <taxon>Achaetomium</taxon>
    </lineage>
</organism>
<reference evidence="2" key="1">
    <citation type="journal article" date="2023" name="Mol. Phylogenet. Evol.">
        <title>Genome-scale phylogeny and comparative genomics of the fungal order Sordariales.</title>
        <authorList>
            <person name="Hensen N."/>
            <person name="Bonometti L."/>
            <person name="Westerberg I."/>
            <person name="Brannstrom I.O."/>
            <person name="Guillou S."/>
            <person name="Cros-Aarteil S."/>
            <person name="Calhoun S."/>
            <person name="Haridas S."/>
            <person name="Kuo A."/>
            <person name="Mondo S."/>
            <person name="Pangilinan J."/>
            <person name="Riley R."/>
            <person name="LaButti K."/>
            <person name="Andreopoulos B."/>
            <person name="Lipzen A."/>
            <person name="Chen C."/>
            <person name="Yan M."/>
            <person name="Daum C."/>
            <person name="Ng V."/>
            <person name="Clum A."/>
            <person name="Steindorff A."/>
            <person name="Ohm R.A."/>
            <person name="Martin F."/>
            <person name="Silar P."/>
            <person name="Natvig D.O."/>
            <person name="Lalanne C."/>
            <person name="Gautier V."/>
            <person name="Ament-Velasquez S.L."/>
            <person name="Kruys A."/>
            <person name="Hutchinson M.I."/>
            <person name="Powell A.J."/>
            <person name="Barry K."/>
            <person name="Miller A.N."/>
            <person name="Grigoriev I.V."/>
            <person name="Debuchy R."/>
            <person name="Gladieux P."/>
            <person name="Hiltunen Thoren M."/>
            <person name="Johannesson H."/>
        </authorList>
    </citation>
    <scope>NUCLEOTIDE SEQUENCE</scope>
    <source>
        <strain evidence="2">CBS 532.94</strain>
    </source>
</reference>
<protein>
    <recommendedName>
        <fullName evidence="4">BTB domain-containing protein</fullName>
    </recommendedName>
</protein>
<dbReference type="EMBL" id="MU860100">
    <property type="protein sequence ID" value="KAK4238309.1"/>
    <property type="molecule type" value="Genomic_DNA"/>
</dbReference>
<name>A0AAN7HFI3_9PEZI</name>
<evidence type="ECO:0000313" key="3">
    <source>
        <dbReference type="Proteomes" id="UP001303760"/>
    </source>
</evidence>
<dbReference type="Gene3D" id="3.30.710.10">
    <property type="entry name" value="Potassium Channel Kv1.1, Chain A"/>
    <property type="match status" value="1"/>
</dbReference>
<dbReference type="PANTHER" id="PTHR37538">
    <property type="entry name" value="BTB DOMAIN-CONTAINING PROTEIN"/>
    <property type="match status" value="1"/>
</dbReference>
<evidence type="ECO:0008006" key="4">
    <source>
        <dbReference type="Google" id="ProtNLM"/>
    </source>
</evidence>
<keyword evidence="3" id="KW-1185">Reference proteome</keyword>
<feature type="non-terminal residue" evidence="2">
    <location>
        <position position="1"/>
    </location>
</feature>
<comment type="caution">
    <text evidence="2">The sequence shown here is derived from an EMBL/GenBank/DDBJ whole genome shotgun (WGS) entry which is preliminary data.</text>
</comment>
<feature type="region of interest" description="Disordered" evidence="1">
    <location>
        <begin position="308"/>
        <end position="336"/>
    </location>
</feature>
<feature type="compositionally biased region" description="Acidic residues" evidence="1">
    <location>
        <begin position="261"/>
        <end position="274"/>
    </location>
</feature>
<sequence>PYSSPTVVVVCANDSKNLTVHGQLLLRNPKLSSLQKPKATTVDLSSFSYIACHALVHYLYTDHLQILDWSERSDSLFDGKLAGFRSKLDIYRLARTLEIYRLARTVELSGLEELARDEIERCADELDVFSIIDAVKEAYPDPIGDDAWFPQWIKSQIKKAFRDPSTLSAATIAPVFSDESSVVKLLLGCMLETYGDMVESLAHSEFQSQPEPVPEPKPEPAPPSSPTPPVTVRRIHPEPEPEIYDEMSGPQAASPTPEPVCEPEMECVEPEPDPEQPLSPLFKDSPLFDDSPLFEDEVERDPWEFWGVKKSPTARKSSGESFASSDRVSVGYNRGS</sequence>
<feature type="region of interest" description="Disordered" evidence="1">
    <location>
        <begin position="203"/>
        <end position="294"/>
    </location>
</feature>